<accession>A0A8S5SVI6</accession>
<dbReference type="EMBL" id="BK032680">
    <property type="protein sequence ID" value="DAF54554.1"/>
    <property type="molecule type" value="Genomic_DNA"/>
</dbReference>
<evidence type="ECO:0000313" key="1">
    <source>
        <dbReference type="EMBL" id="DAF54554.1"/>
    </source>
</evidence>
<reference evidence="1" key="1">
    <citation type="journal article" date="2021" name="Proc. Natl. Acad. Sci. U.S.A.">
        <title>A Catalog of Tens of Thousands of Viruses from Human Metagenomes Reveals Hidden Associations with Chronic Diseases.</title>
        <authorList>
            <person name="Tisza M.J."/>
            <person name="Buck C.B."/>
        </authorList>
    </citation>
    <scope>NUCLEOTIDE SEQUENCE</scope>
    <source>
        <strain evidence="1">CtWf32</strain>
    </source>
</reference>
<name>A0A8S5SVI6_9CAUD</name>
<organism evidence="1">
    <name type="scientific">Siphoviridae sp. ctWf32</name>
    <dbReference type="NCBI Taxonomy" id="2827884"/>
    <lineage>
        <taxon>Viruses</taxon>
        <taxon>Duplodnaviria</taxon>
        <taxon>Heunggongvirae</taxon>
        <taxon>Uroviricota</taxon>
        <taxon>Caudoviricetes</taxon>
    </lineage>
</organism>
<proteinExistence type="predicted"/>
<protein>
    <submittedName>
        <fullName evidence="1">Uncharacterized protein</fullName>
    </submittedName>
</protein>
<sequence length="105" mass="11111">MNVHIVTTGDCTPALAFFSFADAVDSAIRAYSLDVEDAMDRVVTVPLLASASSAPSAPQTQMEFRRDGTVFVACRPEDIGKFFDASAKYPLASAEAPSCDEAATD</sequence>